<dbReference type="eggNOG" id="KOG1721">
    <property type="taxonomic scope" value="Eukaryota"/>
</dbReference>
<dbReference type="EMBL" id="GG666592">
    <property type="protein sequence ID" value="EEN51327.1"/>
    <property type="molecule type" value="Genomic_DNA"/>
</dbReference>
<dbReference type="FunFam" id="3.30.160.60:FF:001460">
    <property type="entry name" value="Uncharacterized protein"/>
    <property type="match status" value="1"/>
</dbReference>
<keyword evidence="8" id="KW-0539">Nucleus</keyword>
<dbReference type="InterPro" id="IPR013087">
    <property type="entry name" value="Znf_C2H2_type"/>
</dbReference>
<dbReference type="SUPFAM" id="SSF57667">
    <property type="entry name" value="beta-beta-alpha zinc fingers"/>
    <property type="match status" value="1"/>
</dbReference>
<evidence type="ECO:0000256" key="1">
    <source>
        <dbReference type="ARBA" id="ARBA00006991"/>
    </source>
</evidence>
<evidence type="ECO:0000256" key="7">
    <source>
        <dbReference type="ARBA" id="ARBA00023163"/>
    </source>
</evidence>
<evidence type="ECO:0000259" key="11">
    <source>
        <dbReference type="PROSITE" id="PS50157"/>
    </source>
</evidence>
<dbReference type="GO" id="GO:0008270">
    <property type="term" value="F:zinc ion binding"/>
    <property type="evidence" value="ECO:0007669"/>
    <property type="project" value="UniProtKB-KW"/>
</dbReference>
<evidence type="ECO:0000256" key="9">
    <source>
        <dbReference type="PROSITE-ProRule" id="PRU00042"/>
    </source>
</evidence>
<dbReference type="SMART" id="SM00355">
    <property type="entry name" value="ZnF_C2H2"/>
    <property type="match status" value="2"/>
</dbReference>
<dbReference type="InterPro" id="IPR036236">
    <property type="entry name" value="Znf_C2H2_sf"/>
</dbReference>
<evidence type="ECO:0000256" key="3">
    <source>
        <dbReference type="ARBA" id="ARBA00022737"/>
    </source>
</evidence>
<keyword evidence="3" id="KW-0677">Repeat</keyword>
<sequence length="162" mass="19108">MATPAVSHVEERDGHGEDRSRMHKCGECDKEFHQLSDMKRHMRTHTDEKPFRCEDYSKRFSVLSNLKRHMRTHTEKKYRSIQTFFFLKGLRCAETRQLLPAHLSQDLPDSLMTQLRRMNAPEIGDRVHGSRAPFQCFLLFFSVSKSLKPSSRWAERKNNNTI</sequence>
<proteinExistence type="inferred from homology"/>
<evidence type="ECO:0000256" key="10">
    <source>
        <dbReference type="SAM" id="MobiDB-lite"/>
    </source>
</evidence>
<dbReference type="FunFam" id="3.30.160.60:FF:000761">
    <property type="entry name" value="Zinc finger protein 449"/>
    <property type="match status" value="1"/>
</dbReference>
<dbReference type="Pfam" id="PF00096">
    <property type="entry name" value="zf-C2H2"/>
    <property type="match status" value="2"/>
</dbReference>
<name>C3Z813_BRAFL</name>
<keyword evidence="5" id="KW-0862">Zinc</keyword>
<evidence type="ECO:0000256" key="5">
    <source>
        <dbReference type="ARBA" id="ARBA00022833"/>
    </source>
</evidence>
<keyword evidence="6" id="KW-0805">Transcription regulation</keyword>
<keyword evidence="7" id="KW-0804">Transcription</keyword>
<dbReference type="PROSITE" id="PS50157">
    <property type="entry name" value="ZINC_FINGER_C2H2_2"/>
    <property type="match status" value="2"/>
</dbReference>
<evidence type="ECO:0000256" key="8">
    <source>
        <dbReference type="ARBA" id="ARBA00023242"/>
    </source>
</evidence>
<evidence type="ECO:0000256" key="2">
    <source>
        <dbReference type="ARBA" id="ARBA00022723"/>
    </source>
</evidence>
<dbReference type="PANTHER" id="PTHR14003">
    <property type="entry name" value="TRANSCRIPTIONAL REPRESSOR PROTEIN YY"/>
    <property type="match status" value="1"/>
</dbReference>
<keyword evidence="4 9" id="KW-0863">Zinc-finger</keyword>
<comment type="similarity">
    <text evidence="1">Belongs to the krueppel C2H2-type zinc-finger protein family.</text>
</comment>
<feature type="region of interest" description="Disordered" evidence="10">
    <location>
        <begin position="1"/>
        <end position="22"/>
    </location>
</feature>
<keyword evidence="2" id="KW-0479">Metal-binding</keyword>
<dbReference type="Gene3D" id="3.30.160.60">
    <property type="entry name" value="Classic Zinc Finger"/>
    <property type="match status" value="2"/>
</dbReference>
<dbReference type="InParanoid" id="C3Z813"/>
<evidence type="ECO:0000256" key="4">
    <source>
        <dbReference type="ARBA" id="ARBA00022771"/>
    </source>
</evidence>
<gene>
    <name evidence="12" type="ORF">BRAFLDRAFT_87551</name>
</gene>
<evidence type="ECO:0000256" key="6">
    <source>
        <dbReference type="ARBA" id="ARBA00023015"/>
    </source>
</evidence>
<feature type="domain" description="C2H2-type" evidence="11">
    <location>
        <begin position="51"/>
        <end position="78"/>
    </location>
</feature>
<dbReference type="AlphaFoldDB" id="C3Z813"/>
<evidence type="ECO:0000313" key="12">
    <source>
        <dbReference type="EMBL" id="EEN51327.1"/>
    </source>
</evidence>
<protein>
    <recommendedName>
        <fullName evidence="11">C2H2-type domain-containing protein</fullName>
    </recommendedName>
</protein>
<feature type="domain" description="C2H2-type" evidence="11">
    <location>
        <begin position="23"/>
        <end position="50"/>
    </location>
</feature>
<dbReference type="PROSITE" id="PS00028">
    <property type="entry name" value="ZINC_FINGER_C2H2_1"/>
    <property type="match status" value="1"/>
</dbReference>
<dbReference type="PANTHER" id="PTHR14003:SF23">
    <property type="entry name" value="ZINC FINGER PROTEIN 143"/>
    <property type="match status" value="1"/>
</dbReference>
<feature type="compositionally biased region" description="Basic and acidic residues" evidence="10">
    <location>
        <begin position="8"/>
        <end position="22"/>
    </location>
</feature>
<reference evidence="12" key="1">
    <citation type="journal article" date="2008" name="Nature">
        <title>The amphioxus genome and the evolution of the chordate karyotype.</title>
        <authorList>
            <consortium name="US DOE Joint Genome Institute (JGI-PGF)"/>
            <person name="Putnam N.H."/>
            <person name="Butts T."/>
            <person name="Ferrier D.E.K."/>
            <person name="Furlong R.F."/>
            <person name="Hellsten U."/>
            <person name="Kawashima T."/>
            <person name="Robinson-Rechavi M."/>
            <person name="Shoguchi E."/>
            <person name="Terry A."/>
            <person name="Yu J.-K."/>
            <person name="Benito-Gutierrez E.L."/>
            <person name="Dubchak I."/>
            <person name="Garcia-Fernandez J."/>
            <person name="Gibson-Brown J.J."/>
            <person name="Grigoriev I.V."/>
            <person name="Horton A.C."/>
            <person name="de Jong P.J."/>
            <person name="Jurka J."/>
            <person name="Kapitonov V.V."/>
            <person name="Kohara Y."/>
            <person name="Kuroki Y."/>
            <person name="Lindquist E."/>
            <person name="Lucas S."/>
            <person name="Osoegawa K."/>
            <person name="Pennacchio L.A."/>
            <person name="Salamov A.A."/>
            <person name="Satou Y."/>
            <person name="Sauka-Spengler T."/>
            <person name="Schmutz J."/>
            <person name="Shin-I T."/>
            <person name="Toyoda A."/>
            <person name="Bronner-Fraser M."/>
            <person name="Fujiyama A."/>
            <person name="Holland L.Z."/>
            <person name="Holland P.W.H."/>
            <person name="Satoh N."/>
            <person name="Rokhsar D.S."/>
        </authorList>
    </citation>
    <scope>NUCLEOTIDE SEQUENCE [LARGE SCALE GENOMIC DNA]</scope>
    <source>
        <strain evidence="12">S238N-H82</strain>
        <tissue evidence="12">Testes</tissue>
    </source>
</reference>
<organism>
    <name type="scientific">Branchiostoma floridae</name>
    <name type="common">Florida lancelet</name>
    <name type="synonym">Amphioxus</name>
    <dbReference type="NCBI Taxonomy" id="7739"/>
    <lineage>
        <taxon>Eukaryota</taxon>
        <taxon>Metazoa</taxon>
        <taxon>Chordata</taxon>
        <taxon>Cephalochordata</taxon>
        <taxon>Leptocardii</taxon>
        <taxon>Amphioxiformes</taxon>
        <taxon>Branchiostomatidae</taxon>
        <taxon>Branchiostoma</taxon>
    </lineage>
</organism>
<accession>C3Z813</accession>